<keyword evidence="3 6" id="KW-0812">Transmembrane</keyword>
<feature type="transmembrane region" description="Helical" evidence="6">
    <location>
        <begin position="74"/>
        <end position="95"/>
    </location>
</feature>
<dbReference type="EMBL" id="CAUEEQ010043217">
    <property type="protein sequence ID" value="CAJ0957120.1"/>
    <property type="molecule type" value="Genomic_DNA"/>
</dbReference>
<keyword evidence="4 6" id="KW-1133">Transmembrane helix</keyword>
<sequence>MLAADITVRWTTKEYRRERHNSNTAEAEEHWQSCGTVFSDPLIALALRRTSRTMPEPLDLSPPDIPEPTFLETLLRYGLFCGAIFQLICILAIIFPGSKSQEMDTETSEAKITEVVKKPKTVPVTAGKKQKKETKKKR</sequence>
<dbReference type="PANTHER" id="PTHR14409">
    <property type="entry name" value="MANNOSIDASE, BETA A, LYSOSOMAL-LIKE, MANBAL PROTEIN"/>
    <property type="match status" value="1"/>
</dbReference>
<name>A0ABN9M6F7_9NEOB</name>
<dbReference type="Proteomes" id="UP001176940">
    <property type="component" value="Unassembled WGS sequence"/>
</dbReference>
<comment type="subcellular location">
    <subcellularLocation>
        <location evidence="1">Membrane</location>
        <topology evidence="1">Single-pass membrane protein</topology>
    </subcellularLocation>
</comment>
<comment type="caution">
    <text evidence="7">The sequence shown here is derived from an EMBL/GenBank/DDBJ whole genome shotgun (WGS) entry which is preliminary data.</text>
</comment>
<keyword evidence="8" id="KW-1185">Reference proteome</keyword>
<evidence type="ECO:0000313" key="8">
    <source>
        <dbReference type="Proteomes" id="UP001176940"/>
    </source>
</evidence>
<evidence type="ECO:0008006" key="9">
    <source>
        <dbReference type="Google" id="ProtNLM"/>
    </source>
</evidence>
<dbReference type="InterPro" id="IPR009621">
    <property type="entry name" value="UPF0239"/>
</dbReference>
<dbReference type="Pfam" id="PF06783">
    <property type="entry name" value="UPF0239"/>
    <property type="match status" value="1"/>
</dbReference>
<proteinExistence type="inferred from homology"/>
<evidence type="ECO:0000313" key="7">
    <source>
        <dbReference type="EMBL" id="CAJ0957120.1"/>
    </source>
</evidence>
<organism evidence="7 8">
    <name type="scientific">Ranitomeya imitator</name>
    <name type="common">mimic poison frog</name>
    <dbReference type="NCBI Taxonomy" id="111125"/>
    <lineage>
        <taxon>Eukaryota</taxon>
        <taxon>Metazoa</taxon>
        <taxon>Chordata</taxon>
        <taxon>Craniata</taxon>
        <taxon>Vertebrata</taxon>
        <taxon>Euteleostomi</taxon>
        <taxon>Amphibia</taxon>
        <taxon>Batrachia</taxon>
        <taxon>Anura</taxon>
        <taxon>Neobatrachia</taxon>
        <taxon>Hyloidea</taxon>
        <taxon>Dendrobatidae</taxon>
        <taxon>Dendrobatinae</taxon>
        <taxon>Ranitomeya</taxon>
    </lineage>
</organism>
<evidence type="ECO:0000256" key="5">
    <source>
        <dbReference type="ARBA" id="ARBA00023136"/>
    </source>
</evidence>
<keyword evidence="5 6" id="KW-0472">Membrane</keyword>
<accession>A0ABN9M6F7</accession>
<evidence type="ECO:0000256" key="2">
    <source>
        <dbReference type="ARBA" id="ARBA00006839"/>
    </source>
</evidence>
<gene>
    <name evidence="7" type="ORF">RIMI_LOCUS15824005</name>
</gene>
<evidence type="ECO:0000256" key="6">
    <source>
        <dbReference type="SAM" id="Phobius"/>
    </source>
</evidence>
<dbReference type="PANTHER" id="PTHR14409:SF0">
    <property type="entry name" value="PROTEIN MANBAL"/>
    <property type="match status" value="1"/>
</dbReference>
<evidence type="ECO:0000256" key="3">
    <source>
        <dbReference type="ARBA" id="ARBA00022692"/>
    </source>
</evidence>
<evidence type="ECO:0000256" key="4">
    <source>
        <dbReference type="ARBA" id="ARBA00022989"/>
    </source>
</evidence>
<protein>
    <recommendedName>
        <fullName evidence="9">Protein MANBAL</fullName>
    </recommendedName>
</protein>
<comment type="similarity">
    <text evidence="2">Belongs to the UPF0239 family.</text>
</comment>
<evidence type="ECO:0000256" key="1">
    <source>
        <dbReference type="ARBA" id="ARBA00004167"/>
    </source>
</evidence>
<reference evidence="7" key="1">
    <citation type="submission" date="2023-07" db="EMBL/GenBank/DDBJ databases">
        <authorList>
            <person name="Stuckert A."/>
        </authorList>
    </citation>
    <scope>NUCLEOTIDE SEQUENCE</scope>
</reference>